<name>A0A2P8EUN5_9GAMM</name>
<reference evidence="2 3" key="1">
    <citation type="submission" date="2018-03" db="EMBL/GenBank/DDBJ databases">
        <title>Genomic Encyclopedia of Archaeal and Bacterial Type Strains, Phase II (KMG-II): from individual species to whole genera.</title>
        <authorList>
            <person name="Goeker M."/>
        </authorList>
    </citation>
    <scope>NUCLEOTIDE SEQUENCE [LARGE SCALE GENOMIC DNA]</scope>
    <source>
        <strain evidence="2 3">DSM 17586</strain>
    </source>
</reference>
<protein>
    <submittedName>
        <fullName evidence="2">Enamine deaminase RidA (YjgF/YER057c/UK114 family)</fullName>
    </submittedName>
</protein>
<proteinExistence type="inferred from homology"/>
<dbReference type="Pfam" id="PF01042">
    <property type="entry name" value="Ribonuc_L-PSP"/>
    <property type="match status" value="1"/>
</dbReference>
<dbReference type="PANTHER" id="PTHR11803:SF58">
    <property type="entry name" value="PROTEIN HMF1-RELATED"/>
    <property type="match status" value="1"/>
</dbReference>
<dbReference type="CDD" id="cd00448">
    <property type="entry name" value="YjgF_YER057c_UK114_family"/>
    <property type="match status" value="1"/>
</dbReference>
<dbReference type="Proteomes" id="UP000242133">
    <property type="component" value="Unassembled WGS sequence"/>
</dbReference>
<organism evidence="2 3">
    <name type="scientific">Marinobacterium halophilum</name>
    <dbReference type="NCBI Taxonomy" id="267374"/>
    <lineage>
        <taxon>Bacteria</taxon>
        <taxon>Pseudomonadati</taxon>
        <taxon>Pseudomonadota</taxon>
        <taxon>Gammaproteobacteria</taxon>
        <taxon>Oceanospirillales</taxon>
        <taxon>Oceanospirillaceae</taxon>
        <taxon>Marinobacterium</taxon>
    </lineage>
</organism>
<dbReference type="SUPFAM" id="SSF55298">
    <property type="entry name" value="YjgF-like"/>
    <property type="match status" value="1"/>
</dbReference>
<dbReference type="GO" id="GO:0005829">
    <property type="term" value="C:cytosol"/>
    <property type="evidence" value="ECO:0007669"/>
    <property type="project" value="TreeGrafter"/>
</dbReference>
<dbReference type="PANTHER" id="PTHR11803">
    <property type="entry name" value="2-IMINOBUTANOATE/2-IMINOPROPANOATE DEAMINASE RIDA"/>
    <property type="match status" value="1"/>
</dbReference>
<keyword evidence="3" id="KW-1185">Reference proteome</keyword>
<sequence length="149" mass="16149">MYTGRAVLNGGPVNFTFDSLIESVMKTAVKTDLFASKAPLEWAVIANGTLSTAQIPIDANGQVVEGGIEAQARQTMDNFKHTIEAAELTMADVTQVLIYVTDRSQLPVFNQVYAEYFEAPYPNRAAMIVAGLAREEMLCEIVAYAAVPA</sequence>
<dbReference type="Gene3D" id="3.30.1330.40">
    <property type="entry name" value="RutC-like"/>
    <property type="match status" value="1"/>
</dbReference>
<evidence type="ECO:0000313" key="3">
    <source>
        <dbReference type="Proteomes" id="UP000242133"/>
    </source>
</evidence>
<evidence type="ECO:0000313" key="2">
    <source>
        <dbReference type="EMBL" id="PSL13189.1"/>
    </source>
</evidence>
<comment type="similarity">
    <text evidence="1">Belongs to the RutC family.</text>
</comment>
<dbReference type="EMBL" id="PYGI01000013">
    <property type="protein sequence ID" value="PSL13189.1"/>
    <property type="molecule type" value="Genomic_DNA"/>
</dbReference>
<dbReference type="InterPro" id="IPR006175">
    <property type="entry name" value="YjgF/YER057c/UK114"/>
</dbReference>
<accession>A0A2P8EUN5</accession>
<comment type="caution">
    <text evidence="2">The sequence shown here is derived from an EMBL/GenBank/DDBJ whole genome shotgun (WGS) entry which is preliminary data.</text>
</comment>
<dbReference type="GO" id="GO:0019239">
    <property type="term" value="F:deaminase activity"/>
    <property type="evidence" value="ECO:0007669"/>
    <property type="project" value="TreeGrafter"/>
</dbReference>
<dbReference type="AlphaFoldDB" id="A0A2P8EUN5"/>
<gene>
    <name evidence="2" type="ORF">CLV44_11318</name>
</gene>
<dbReference type="InterPro" id="IPR035959">
    <property type="entry name" value="RutC-like_sf"/>
</dbReference>
<evidence type="ECO:0000256" key="1">
    <source>
        <dbReference type="ARBA" id="ARBA00010552"/>
    </source>
</evidence>